<evidence type="ECO:0000313" key="3">
    <source>
        <dbReference type="Proteomes" id="UP000182334"/>
    </source>
</evidence>
<dbReference type="InterPro" id="IPR013149">
    <property type="entry name" value="ADH-like_C"/>
</dbReference>
<dbReference type="CDD" id="cd08249">
    <property type="entry name" value="enoyl_reductase_like"/>
    <property type="match status" value="1"/>
</dbReference>
<dbReference type="Proteomes" id="UP000182334">
    <property type="component" value="Chromosome II"/>
</dbReference>
<dbReference type="Pfam" id="PF08240">
    <property type="entry name" value="ADH_N"/>
    <property type="match status" value="1"/>
</dbReference>
<proteinExistence type="predicted"/>
<accession>A0A1L0BFD8</accession>
<dbReference type="Gene3D" id="3.40.50.720">
    <property type="entry name" value="NAD(P)-binding Rossmann-like Domain"/>
    <property type="match status" value="1"/>
</dbReference>
<dbReference type="SMART" id="SM00829">
    <property type="entry name" value="PKS_ER"/>
    <property type="match status" value="1"/>
</dbReference>
<gene>
    <name evidence="2" type="ORF">SAMEA4029010_CIC11G00000005438</name>
</gene>
<dbReference type="Pfam" id="PF00107">
    <property type="entry name" value="ADH_zinc_N"/>
    <property type="match status" value="1"/>
</dbReference>
<dbReference type="InterPro" id="IPR013154">
    <property type="entry name" value="ADH-like_N"/>
</dbReference>
<sequence length="362" mass="39312">MKANVNYSTEKGQLTVVKDVPLPELSDDEILIKSVAFAANPTDWKSIVWGYGIPNAISGSDVSGIVEKVGKNVTGFEKGDVVSSMLRTGSSTTNGAFAEYVVVSPITTIKFKNGKDFQKEPLKPGLHPAAVTTTFEGASSLNLALATVVLSYSYGLKIKNDPSSPKTILIWSGASSVGVLAIQVAKKVFGLKVITTASIKHEQFLKELGADAVFDYRDADVVKKVRAYANGSIAYAYDTFSEVSSMQAIYDATADSPHVAIDNLLSIQPEQLTLTDGRSVSFSYTLVYQAFKIDFQSGNLFSPYTPELGESFDALWVKVQEYLPEIKHHNLQVLEPGLETTNQALELLRDNKVSGAKLVWHI</sequence>
<dbReference type="InterPro" id="IPR047122">
    <property type="entry name" value="Trans-enoyl_RdTase-like"/>
</dbReference>
<dbReference type="InterPro" id="IPR036291">
    <property type="entry name" value="NAD(P)-bd_dom_sf"/>
</dbReference>
<dbReference type="PANTHER" id="PTHR45348">
    <property type="entry name" value="HYPOTHETICAL OXIDOREDUCTASE (EUROFUNG)"/>
    <property type="match status" value="1"/>
</dbReference>
<keyword evidence="3" id="KW-1185">Reference proteome</keyword>
<evidence type="ECO:0000259" key="1">
    <source>
        <dbReference type="SMART" id="SM00829"/>
    </source>
</evidence>
<protein>
    <submittedName>
        <fullName evidence="2">CIC11C00000005438</fullName>
    </submittedName>
</protein>
<dbReference type="InterPro" id="IPR011032">
    <property type="entry name" value="GroES-like_sf"/>
</dbReference>
<name>A0A1L0BFD8_9ASCO</name>
<evidence type="ECO:0000313" key="2">
    <source>
        <dbReference type="EMBL" id="SGZ50137.1"/>
    </source>
</evidence>
<dbReference type="Gene3D" id="3.90.180.10">
    <property type="entry name" value="Medium-chain alcohol dehydrogenases, catalytic domain"/>
    <property type="match status" value="1"/>
</dbReference>
<dbReference type="PANTHER" id="PTHR45348:SF2">
    <property type="entry name" value="ZINC-TYPE ALCOHOL DEHYDROGENASE-LIKE PROTEIN C2E1P3.01"/>
    <property type="match status" value="1"/>
</dbReference>
<dbReference type="GO" id="GO:0016651">
    <property type="term" value="F:oxidoreductase activity, acting on NAD(P)H"/>
    <property type="evidence" value="ECO:0007669"/>
    <property type="project" value="InterPro"/>
</dbReference>
<feature type="domain" description="Enoyl reductase (ER)" evidence="1">
    <location>
        <begin position="12"/>
        <end position="359"/>
    </location>
</feature>
<dbReference type="STRING" id="45354.A0A1L0BFD8"/>
<dbReference type="SUPFAM" id="SSF51735">
    <property type="entry name" value="NAD(P)-binding Rossmann-fold domains"/>
    <property type="match status" value="1"/>
</dbReference>
<organism evidence="2 3">
    <name type="scientific">Sungouiella intermedia</name>
    <dbReference type="NCBI Taxonomy" id="45354"/>
    <lineage>
        <taxon>Eukaryota</taxon>
        <taxon>Fungi</taxon>
        <taxon>Dikarya</taxon>
        <taxon>Ascomycota</taxon>
        <taxon>Saccharomycotina</taxon>
        <taxon>Pichiomycetes</taxon>
        <taxon>Metschnikowiaceae</taxon>
        <taxon>Sungouiella</taxon>
    </lineage>
</organism>
<dbReference type="EMBL" id="LT635757">
    <property type="protein sequence ID" value="SGZ50137.1"/>
    <property type="molecule type" value="Genomic_DNA"/>
</dbReference>
<dbReference type="InterPro" id="IPR020843">
    <property type="entry name" value="ER"/>
</dbReference>
<dbReference type="OrthoDB" id="9992527at2759"/>
<dbReference type="AlphaFoldDB" id="A0A1L0BFD8"/>
<dbReference type="SUPFAM" id="SSF50129">
    <property type="entry name" value="GroES-like"/>
    <property type="match status" value="1"/>
</dbReference>
<reference evidence="2 3" key="1">
    <citation type="submission" date="2016-10" db="EMBL/GenBank/DDBJ databases">
        <authorList>
            <person name="de Groot N.N."/>
        </authorList>
    </citation>
    <scope>NUCLEOTIDE SEQUENCE [LARGE SCALE GENOMIC DNA]</scope>
    <source>
        <strain evidence="2 3">CBS 141442</strain>
    </source>
</reference>